<reference evidence="1" key="2">
    <citation type="journal article" date="2015" name="Fish Shellfish Immunol.">
        <title>Early steps in the European eel (Anguilla anguilla)-Vibrio vulnificus interaction in the gills: Role of the RtxA13 toxin.</title>
        <authorList>
            <person name="Callol A."/>
            <person name="Pajuelo D."/>
            <person name="Ebbesson L."/>
            <person name="Teles M."/>
            <person name="MacKenzie S."/>
            <person name="Amaro C."/>
        </authorList>
    </citation>
    <scope>NUCLEOTIDE SEQUENCE</scope>
</reference>
<evidence type="ECO:0000313" key="1">
    <source>
        <dbReference type="EMBL" id="JAH36725.1"/>
    </source>
</evidence>
<protein>
    <submittedName>
        <fullName evidence="1">Uncharacterized protein</fullName>
    </submittedName>
</protein>
<accession>A0A0E9S7T9</accession>
<sequence length="123" mass="13711">MNNVHIPLNTALRGLFGISSSYPARRRKILVMEMARFEGRASRRFLTAKTMRCVKDPRKVFSLVNSKRNSKGNCPCSNEVCENRQGRGRGPQTPVFTLLGSEAWAPAGEGFDEPSGTLMEARH</sequence>
<organism evidence="1">
    <name type="scientific">Anguilla anguilla</name>
    <name type="common">European freshwater eel</name>
    <name type="synonym">Muraena anguilla</name>
    <dbReference type="NCBI Taxonomy" id="7936"/>
    <lineage>
        <taxon>Eukaryota</taxon>
        <taxon>Metazoa</taxon>
        <taxon>Chordata</taxon>
        <taxon>Craniata</taxon>
        <taxon>Vertebrata</taxon>
        <taxon>Euteleostomi</taxon>
        <taxon>Actinopterygii</taxon>
        <taxon>Neopterygii</taxon>
        <taxon>Teleostei</taxon>
        <taxon>Anguilliformes</taxon>
        <taxon>Anguillidae</taxon>
        <taxon>Anguilla</taxon>
    </lineage>
</organism>
<dbReference type="AlphaFoldDB" id="A0A0E9S7T9"/>
<dbReference type="EMBL" id="GBXM01071852">
    <property type="protein sequence ID" value="JAH36725.1"/>
    <property type="molecule type" value="Transcribed_RNA"/>
</dbReference>
<reference evidence="1" key="1">
    <citation type="submission" date="2014-11" db="EMBL/GenBank/DDBJ databases">
        <authorList>
            <person name="Amaro Gonzalez C."/>
        </authorList>
    </citation>
    <scope>NUCLEOTIDE SEQUENCE</scope>
</reference>
<proteinExistence type="predicted"/>
<name>A0A0E9S7T9_ANGAN</name>